<comment type="caution">
    <text evidence="1">The sequence shown here is derived from an EMBL/GenBank/DDBJ whole genome shotgun (WGS) entry which is preliminary data.</text>
</comment>
<accession>X1BTT4</accession>
<proteinExistence type="predicted"/>
<name>X1BTT4_9ZZZZ</name>
<protein>
    <submittedName>
        <fullName evidence="1">Uncharacterized protein</fullName>
    </submittedName>
</protein>
<reference evidence="1" key="1">
    <citation type="journal article" date="2014" name="Front. Microbiol.">
        <title>High frequency of phylogenetically diverse reductive dehalogenase-homologous genes in deep subseafloor sedimentary metagenomes.</title>
        <authorList>
            <person name="Kawai M."/>
            <person name="Futagami T."/>
            <person name="Toyoda A."/>
            <person name="Takaki Y."/>
            <person name="Nishi S."/>
            <person name="Hori S."/>
            <person name="Arai W."/>
            <person name="Tsubouchi T."/>
            <person name="Morono Y."/>
            <person name="Uchiyama I."/>
            <person name="Ito T."/>
            <person name="Fujiyama A."/>
            <person name="Inagaki F."/>
            <person name="Takami H."/>
        </authorList>
    </citation>
    <scope>NUCLEOTIDE SEQUENCE</scope>
    <source>
        <strain evidence="1">Expedition CK06-06</strain>
    </source>
</reference>
<dbReference type="AlphaFoldDB" id="X1BTT4"/>
<organism evidence="1">
    <name type="scientific">marine sediment metagenome</name>
    <dbReference type="NCBI Taxonomy" id="412755"/>
    <lineage>
        <taxon>unclassified sequences</taxon>
        <taxon>metagenomes</taxon>
        <taxon>ecological metagenomes</taxon>
    </lineage>
</organism>
<sequence length="73" mass="8200">MAINLIAIKKKSFLVLFSIIYGNIINNAELESVQINWGKTFMADTTPIIESSRTKELIKINPGIIPLVKKLNK</sequence>
<gene>
    <name evidence="1" type="ORF">S01H4_29989</name>
</gene>
<dbReference type="EMBL" id="BART01015446">
    <property type="protein sequence ID" value="GAG84567.1"/>
    <property type="molecule type" value="Genomic_DNA"/>
</dbReference>
<evidence type="ECO:0000313" key="1">
    <source>
        <dbReference type="EMBL" id="GAG84567.1"/>
    </source>
</evidence>